<dbReference type="InterPro" id="IPR004468">
    <property type="entry name" value="CTP_synthase"/>
</dbReference>
<dbReference type="SUPFAM" id="SSF52540">
    <property type="entry name" value="P-loop containing nucleoside triphosphate hydrolases"/>
    <property type="match status" value="1"/>
</dbReference>
<feature type="binding site" evidence="11">
    <location>
        <position position="31"/>
    </location>
    <ligand>
        <name>CTP</name>
        <dbReference type="ChEBI" id="CHEBI:37563"/>
        <note>allosteric inhibitor</note>
    </ligand>
</feature>
<feature type="binding site" evidence="11">
    <location>
        <position position="89"/>
    </location>
    <ligand>
        <name>ATP</name>
        <dbReference type="ChEBI" id="CHEBI:30616"/>
    </ligand>
</feature>
<name>A0A1T5JUQ2_9MICO</name>
<dbReference type="InterPro" id="IPR017456">
    <property type="entry name" value="CTP_synthase_N"/>
</dbReference>
<keyword evidence="5 11" id="KW-0547">Nucleotide-binding</keyword>
<keyword evidence="7 11" id="KW-0460">Magnesium</keyword>
<comment type="catalytic activity">
    <reaction evidence="10 11">
        <text>UTP + L-glutamine + ATP + H2O = CTP + L-glutamate + ADP + phosphate + 2 H(+)</text>
        <dbReference type="Rhea" id="RHEA:26426"/>
        <dbReference type="ChEBI" id="CHEBI:15377"/>
        <dbReference type="ChEBI" id="CHEBI:15378"/>
        <dbReference type="ChEBI" id="CHEBI:29985"/>
        <dbReference type="ChEBI" id="CHEBI:30616"/>
        <dbReference type="ChEBI" id="CHEBI:37563"/>
        <dbReference type="ChEBI" id="CHEBI:43474"/>
        <dbReference type="ChEBI" id="CHEBI:46398"/>
        <dbReference type="ChEBI" id="CHEBI:58359"/>
        <dbReference type="ChEBI" id="CHEBI:456216"/>
        <dbReference type="EC" id="6.3.4.2"/>
    </reaction>
</comment>
<feature type="binding site" evidence="11">
    <location>
        <begin position="32"/>
        <end position="37"/>
    </location>
    <ligand>
        <name>ATP</name>
        <dbReference type="ChEBI" id="CHEBI:30616"/>
    </ligand>
</feature>
<feature type="binding site" evidence="11">
    <location>
        <position position="89"/>
    </location>
    <ligand>
        <name>Mg(2+)</name>
        <dbReference type="ChEBI" id="CHEBI:18420"/>
    </ligand>
</feature>
<feature type="binding site" evidence="11">
    <location>
        <position position="266"/>
    </location>
    <ligand>
        <name>ATP</name>
        <dbReference type="ChEBI" id="CHEBI:30616"/>
    </ligand>
</feature>
<keyword evidence="6 11" id="KW-0067">ATP-binding</keyword>
<comment type="subunit">
    <text evidence="11">Homotetramer.</text>
</comment>
<comment type="activity regulation">
    <text evidence="11">Allosterically activated by GTP, when glutamine is the substrate; GTP has no effect on the reaction when ammonia is the substrate. The allosteric effector GTP functions by stabilizing the protein conformation that binds the tetrahedral intermediate(s) formed during glutamine hydrolysis. Inhibited by the product CTP, via allosteric rather than competitive inhibition.</text>
</comment>
<reference evidence="14 15" key="1">
    <citation type="submission" date="2017-02" db="EMBL/GenBank/DDBJ databases">
        <authorList>
            <person name="Peterson S.W."/>
        </authorList>
    </citation>
    <scope>NUCLEOTIDE SEQUENCE [LARGE SCALE GENOMIC DNA]</scope>
    <source>
        <strain evidence="14 15">VKM Ac-2059</strain>
    </source>
</reference>
<dbReference type="Pfam" id="PF06418">
    <property type="entry name" value="CTP_synth_N"/>
    <property type="match status" value="1"/>
</dbReference>
<feature type="binding site" evidence="11">
    <location>
        <begin position="212"/>
        <end position="217"/>
    </location>
    <ligand>
        <name>CTP</name>
        <dbReference type="ChEBI" id="CHEBI:37563"/>
        <note>allosteric inhibitor</note>
    </ligand>
</feature>
<feature type="binding site" evidence="11">
    <location>
        <begin position="407"/>
        <end position="410"/>
    </location>
    <ligand>
        <name>L-glutamine</name>
        <dbReference type="ChEBI" id="CHEBI:58359"/>
    </ligand>
</feature>
<feature type="binding site" evidence="11">
    <location>
        <position position="165"/>
    </location>
    <ligand>
        <name>Mg(2+)</name>
        <dbReference type="ChEBI" id="CHEBI:18420"/>
    </ligand>
</feature>
<evidence type="ECO:0000256" key="9">
    <source>
        <dbReference type="ARBA" id="ARBA00022975"/>
    </source>
</evidence>
<feature type="binding site" evidence="11">
    <location>
        <position position="248"/>
    </location>
    <ligand>
        <name>UTP</name>
        <dbReference type="ChEBI" id="CHEBI:46398"/>
    </ligand>
</feature>
<dbReference type="SUPFAM" id="SSF52317">
    <property type="entry name" value="Class I glutamine amidotransferase-like"/>
    <property type="match status" value="1"/>
</dbReference>
<dbReference type="AlphaFoldDB" id="A0A1T5JUQ2"/>
<feature type="binding site" evidence="11">
    <location>
        <position position="248"/>
    </location>
    <ligand>
        <name>CTP</name>
        <dbReference type="ChEBI" id="CHEBI:37563"/>
        <note>allosteric inhibitor</note>
    </ligand>
</feature>
<evidence type="ECO:0000256" key="2">
    <source>
        <dbReference type="ARBA" id="ARBA00007533"/>
    </source>
</evidence>
<feature type="binding site" evidence="11">
    <location>
        <begin position="212"/>
        <end position="217"/>
    </location>
    <ligand>
        <name>UTP</name>
        <dbReference type="ChEBI" id="CHEBI:46398"/>
    </ligand>
</feature>
<dbReference type="GO" id="GO:0097268">
    <property type="term" value="C:cytoophidium"/>
    <property type="evidence" value="ECO:0007669"/>
    <property type="project" value="UniProtKB-ARBA"/>
</dbReference>
<dbReference type="NCBIfam" id="TIGR00337">
    <property type="entry name" value="PyrG"/>
    <property type="match status" value="1"/>
</dbReference>
<dbReference type="CDD" id="cd01746">
    <property type="entry name" value="GATase1_CTP_Synthase"/>
    <property type="match status" value="1"/>
</dbReference>
<comment type="similarity">
    <text evidence="2 11">Belongs to the CTP synthase family.</text>
</comment>
<evidence type="ECO:0000256" key="3">
    <source>
        <dbReference type="ARBA" id="ARBA00022598"/>
    </source>
</evidence>
<dbReference type="CDD" id="cd03113">
    <property type="entry name" value="CTPS_N"/>
    <property type="match status" value="1"/>
</dbReference>
<dbReference type="InterPro" id="IPR033828">
    <property type="entry name" value="GATase1_CTP_Synthase"/>
</dbReference>
<feature type="region of interest" description="Amidoligase domain" evidence="11">
    <location>
        <begin position="1"/>
        <end position="291"/>
    </location>
</feature>
<dbReference type="InterPro" id="IPR027417">
    <property type="entry name" value="P-loop_NTPase"/>
</dbReference>
<evidence type="ECO:0000256" key="10">
    <source>
        <dbReference type="ARBA" id="ARBA00047781"/>
    </source>
</evidence>
<dbReference type="GO" id="GO:0005829">
    <property type="term" value="C:cytosol"/>
    <property type="evidence" value="ECO:0007669"/>
    <property type="project" value="TreeGrafter"/>
</dbReference>
<dbReference type="UniPathway" id="UPA00159">
    <property type="reaction ID" value="UER00277"/>
</dbReference>
<feature type="binding site" evidence="11">
    <location>
        <position position="430"/>
    </location>
    <ligand>
        <name>L-glutamine</name>
        <dbReference type="ChEBI" id="CHEBI:58359"/>
    </ligand>
</feature>
<dbReference type="Proteomes" id="UP000190857">
    <property type="component" value="Unassembled WGS sequence"/>
</dbReference>
<feature type="active site" description="Nucleophile; for glutamine hydrolysis" evidence="11">
    <location>
        <position position="406"/>
    </location>
</feature>
<evidence type="ECO:0000259" key="13">
    <source>
        <dbReference type="Pfam" id="PF06418"/>
    </source>
</evidence>
<dbReference type="EC" id="6.3.4.2" evidence="11"/>
<dbReference type="FunFam" id="3.40.50.300:FF:000009">
    <property type="entry name" value="CTP synthase"/>
    <property type="match status" value="1"/>
</dbReference>
<evidence type="ECO:0000256" key="7">
    <source>
        <dbReference type="ARBA" id="ARBA00022842"/>
    </source>
</evidence>
<sequence length="573" mass="62069">MILLKPVVNKTNAGTSNGITKHIFVTGGVVSSLGKGLTAASLGNLLTARGLRVVMQKLDPYLNVDPGTMNPFQHGEVFVTDDGAETDLDIGHYERFLDINLNQAANVTTGQIYSTVIAKERRGEYLGDTVQVIPHITDEIKRRMRLQATEPAAPGEPLPDVIITEIGGTVGDIESQPFIESARQIRHELGRANCFFVHVSLVPYMGASGEQKTKPTQHSVAALRSIGIQPDALVLRSDRPVSDSNKKKIALMCDVDEDAVVNAIDVPSIYDIPTMLHDQNLDSYIIEHLGLQTNNVDWSGWADLMKAVHEPKHEVTIGLVGKYIDLPDAYLSVTEALKAGGFAHDTKVKLQWIPSDECETTDGAAKALADVDGICVPGGFGIRGIEGKLGALNFARKQGIPVLGLCLGLQCMVIEYARNEAGLAGASSSEFDPDTQFPVIATMAEQVEIIAGGDLGGTMRLGLYPAALTAGSIVADVYGSTEISERHRHRYEVNNQYRKQIEDAGLVFSGTSPDGHLVEFVELPREVHPYYVGTQAHPELRSRPNNAHPLFAGLVEAALERQKSNLLFDVNQD</sequence>
<comment type="miscellaneous">
    <text evidence="11">CTPSs have evolved a hybrid strategy for distinguishing between UTP and CTP. The overlapping regions of the product feedback inhibitory and substrate sites recognize a common feature in both compounds, the triphosphate moiety. To differentiate isosteric substrate and product pyrimidine rings, an additional pocket far from the expected kinase/ligase catalytic site, specifically recognizes the cytosine and ribose portions of the product inhibitor.</text>
</comment>
<feature type="binding site" evidence="11">
    <location>
        <position position="379"/>
    </location>
    <ligand>
        <name>L-glutamine</name>
        <dbReference type="ChEBI" id="CHEBI:58359"/>
    </ligand>
</feature>
<feature type="active site" evidence="11">
    <location>
        <position position="537"/>
    </location>
</feature>
<dbReference type="GO" id="GO:0019856">
    <property type="term" value="P:pyrimidine nucleobase biosynthetic process"/>
    <property type="evidence" value="ECO:0007669"/>
    <property type="project" value="TreeGrafter"/>
</dbReference>
<comment type="catalytic activity">
    <reaction evidence="11">
        <text>L-glutamine + H2O = L-glutamate + NH4(+)</text>
        <dbReference type="Rhea" id="RHEA:15889"/>
        <dbReference type="ChEBI" id="CHEBI:15377"/>
        <dbReference type="ChEBI" id="CHEBI:28938"/>
        <dbReference type="ChEBI" id="CHEBI:29985"/>
        <dbReference type="ChEBI" id="CHEBI:58359"/>
    </reaction>
</comment>
<organism evidence="14 15">
    <name type="scientific">Okibacterium fritillariae</name>
    <dbReference type="NCBI Taxonomy" id="123320"/>
    <lineage>
        <taxon>Bacteria</taxon>
        <taxon>Bacillati</taxon>
        <taxon>Actinomycetota</taxon>
        <taxon>Actinomycetes</taxon>
        <taxon>Micrococcales</taxon>
        <taxon>Microbacteriaceae</taxon>
        <taxon>Okibacterium</taxon>
    </lineage>
</organism>
<evidence type="ECO:0000256" key="4">
    <source>
        <dbReference type="ARBA" id="ARBA00022723"/>
    </source>
</evidence>
<evidence type="ECO:0000313" key="14">
    <source>
        <dbReference type="EMBL" id="SKC55009.1"/>
    </source>
</evidence>
<dbReference type="OrthoDB" id="9801107at2"/>
<dbReference type="Gene3D" id="3.40.50.880">
    <property type="match status" value="1"/>
</dbReference>
<comment type="pathway">
    <text evidence="1 11">Pyrimidine metabolism; CTP biosynthesis via de novo pathway; CTP from UDP: step 2/2.</text>
</comment>
<dbReference type="Gene3D" id="3.40.50.300">
    <property type="entry name" value="P-loop containing nucleotide triphosphate hydrolases"/>
    <property type="match status" value="1"/>
</dbReference>
<feature type="binding site" evidence="11">
    <location>
        <position position="31"/>
    </location>
    <ligand>
        <name>UTP</name>
        <dbReference type="ChEBI" id="CHEBI:46398"/>
    </ligand>
</feature>
<dbReference type="Pfam" id="PF00117">
    <property type="entry name" value="GATase"/>
    <property type="match status" value="1"/>
</dbReference>
<dbReference type="HAMAP" id="MF_01227">
    <property type="entry name" value="PyrG"/>
    <property type="match status" value="1"/>
</dbReference>
<dbReference type="PANTHER" id="PTHR11550:SF0">
    <property type="entry name" value="CTP SYNTHASE-RELATED"/>
    <property type="match status" value="1"/>
</dbReference>
<gene>
    <name evidence="11" type="primary">pyrG</name>
    <name evidence="14" type="ORF">SAMN06309945_1884</name>
</gene>
<keyword evidence="4 11" id="KW-0479">Metal-binding</keyword>
<keyword evidence="3 11" id="KW-0436">Ligase</keyword>
<dbReference type="EMBL" id="FUZP01000001">
    <property type="protein sequence ID" value="SKC55009.1"/>
    <property type="molecule type" value="Genomic_DNA"/>
</dbReference>
<feature type="active site" evidence="11">
    <location>
        <position position="539"/>
    </location>
</feature>
<proteinExistence type="inferred from homology"/>
<dbReference type="InterPro" id="IPR029062">
    <property type="entry name" value="Class_I_gatase-like"/>
</dbReference>
<dbReference type="FunFam" id="3.40.50.880:FF:000002">
    <property type="entry name" value="CTP synthase"/>
    <property type="match status" value="1"/>
</dbReference>
<comment type="caution">
    <text evidence="11">Lacks conserved residue(s) required for the propagation of feature annotation.</text>
</comment>
<dbReference type="GO" id="GO:0044210">
    <property type="term" value="P:'de novo' CTP biosynthetic process"/>
    <property type="evidence" value="ECO:0007669"/>
    <property type="project" value="UniProtKB-UniRule"/>
</dbReference>
<feature type="domain" description="CTP synthase N-terminal" evidence="13">
    <location>
        <begin position="21"/>
        <end position="291"/>
    </location>
</feature>
<dbReference type="GO" id="GO:0004359">
    <property type="term" value="F:glutaminase activity"/>
    <property type="evidence" value="ECO:0007669"/>
    <property type="project" value="RHEA"/>
</dbReference>
<evidence type="ECO:0000256" key="11">
    <source>
        <dbReference type="HAMAP-Rule" id="MF_01227"/>
    </source>
</evidence>
<dbReference type="STRING" id="123320.SAMN06309945_1884"/>
<dbReference type="RefSeq" id="WP_079728006.1">
    <property type="nucleotide sequence ID" value="NZ_FUZP01000001.1"/>
</dbReference>
<dbReference type="PROSITE" id="PS51273">
    <property type="entry name" value="GATASE_TYPE_1"/>
    <property type="match status" value="1"/>
</dbReference>
<feature type="binding site" evidence="11">
    <location>
        <begin position="172"/>
        <end position="174"/>
    </location>
    <ligand>
        <name>CTP</name>
        <dbReference type="ChEBI" id="CHEBI:37563"/>
        <note>allosteric inhibitor</note>
    </ligand>
</feature>
<dbReference type="InterPro" id="IPR017926">
    <property type="entry name" value="GATASE"/>
</dbReference>
<evidence type="ECO:0000313" key="15">
    <source>
        <dbReference type="Proteomes" id="UP000190857"/>
    </source>
</evidence>
<evidence type="ECO:0000256" key="5">
    <source>
        <dbReference type="ARBA" id="ARBA00022741"/>
    </source>
</evidence>
<dbReference type="GO" id="GO:0003883">
    <property type="term" value="F:CTP synthase activity"/>
    <property type="evidence" value="ECO:0007669"/>
    <property type="project" value="UniProtKB-UniRule"/>
</dbReference>
<dbReference type="GO" id="GO:0042802">
    <property type="term" value="F:identical protein binding"/>
    <property type="evidence" value="ECO:0007669"/>
    <property type="project" value="TreeGrafter"/>
</dbReference>
<evidence type="ECO:0000259" key="12">
    <source>
        <dbReference type="Pfam" id="PF00117"/>
    </source>
</evidence>
<evidence type="ECO:0000256" key="1">
    <source>
        <dbReference type="ARBA" id="ARBA00005171"/>
    </source>
</evidence>
<evidence type="ECO:0000256" key="6">
    <source>
        <dbReference type="ARBA" id="ARBA00022840"/>
    </source>
</evidence>
<keyword evidence="15" id="KW-1185">Reference proteome</keyword>
<dbReference type="GO" id="GO:0046872">
    <property type="term" value="F:metal ion binding"/>
    <property type="evidence" value="ECO:0007669"/>
    <property type="project" value="UniProtKB-KW"/>
</dbReference>
<keyword evidence="9 11" id="KW-0665">Pyrimidine biosynthesis</keyword>
<dbReference type="PANTHER" id="PTHR11550">
    <property type="entry name" value="CTP SYNTHASE"/>
    <property type="match status" value="1"/>
</dbReference>
<comment type="catalytic activity">
    <reaction evidence="11">
        <text>UTP + NH4(+) + ATP = CTP + ADP + phosphate + 2 H(+)</text>
        <dbReference type="Rhea" id="RHEA:16597"/>
        <dbReference type="ChEBI" id="CHEBI:15378"/>
        <dbReference type="ChEBI" id="CHEBI:28938"/>
        <dbReference type="ChEBI" id="CHEBI:30616"/>
        <dbReference type="ChEBI" id="CHEBI:37563"/>
        <dbReference type="ChEBI" id="CHEBI:43474"/>
        <dbReference type="ChEBI" id="CHEBI:46398"/>
        <dbReference type="ChEBI" id="CHEBI:456216"/>
    </reaction>
</comment>
<evidence type="ECO:0000256" key="8">
    <source>
        <dbReference type="ARBA" id="ARBA00022962"/>
    </source>
</evidence>
<comment type="function">
    <text evidence="11">Catalyzes the ATP-dependent amination of UTP to CTP with either L-glutamine or ammonia as the source of nitrogen. Regulates intracellular CTP levels through interactions with the four ribonucleotide triphosphates.</text>
</comment>
<dbReference type="GO" id="GO:0005524">
    <property type="term" value="F:ATP binding"/>
    <property type="evidence" value="ECO:0007669"/>
    <property type="project" value="UniProtKB-KW"/>
</dbReference>
<accession>A0A1T5JUQ2</accession>
<dbReference type="NCBIfam" id="NF003792">
    <property type="entry name" value="PRK05380.1"/>
    <property type="match status" value="1"/>
</dbReference>
<feature type="domain" description="Glutamine amidotransferase" evidence="12">
    <location>
        <begin position="326"/>
        <end position="556"/>
    </location>
</feature>
<protein>
    <recommendedName>
        <fullName evidence="11">CTP synthase</fullName>
        <ecNumber evidence="11">6.3.4.2</ecNumber>
    </recommendedName>
    <alternativeName>
        <fullName evidence="11">Cytidine 5'-triphosphate synthase</fullName>
    </alternativeName>
    <alternativeName>
        <fullName evidence="11">Cytidine triphosphate synthetase</fullName>
        <shortName evidence="11">CTP synthetase</shortName>
        <shortName evidence="11">CTPS</shortName>
    </alternativeName>
    <alternativeName>
        <fullName evidence="11">UTP--ammonia ligase</fullName>
    </alternativeName>
</protein>
<keyword evidence="8 11" id="KW-0315">Glutamine amidotransferase</keyword>
<feature type="binding site" evidence="11">
    <location>
        <position position="490"/>
    </location>
    <ligand>
        <name>L-glutamine</name>
        <dbReference type="ChEBI" id="CHEBI:58359"/>
    </ligand>
</feature>